<keyword evidence="2" id="KW-1185">Reference proteome</keyword>
<gene>
    <name evidence="1" type="ORF">K1T71_013519</name>
</gene>
<comment type="caution">
    <text evidence="1">The sequence shown here is derived from an EMBL/GenBank/DDBJ whole genome shotgun (WGS) entry which is preliminary data.</text>
</comment>
<accession>A0ACC1CGP4</accession>
<sequence length="774" mass="89323">MAVAITQKELVLVWKKETFLNLGLLNRLQPMSCELSRLTFKENILEKPTQNFLYHLCYYLVSILDEQVSNTFTWPLYDTKTEKVFRNELARFINDYSNKGLLSSVLSSYLVNPSSFKVVKLFYQMSQLAVQKLLLANMKTDNHKQLYNGMTEKYKSKHKDGFIEEINQTTKAMLNKYSNYMKKCKIIEKMAELFRNKITQMEEKLKSSRAIDYINDIIDNYVVTHDLDEATRAYIISIKNVDKPAKFFDDWLVCTDKVIEEMEETWSLKTKPVLNTAQATFDNTKTVISRYTGEMDKSAYMIEYNPKIDVICTKELENQVNSEQKYILKNIIRDDCLSFPNLVRGFLIAISFILKNIEIDDDIYRFNECMDNGLKVYEDHVSTLQELLIRIMKAEAKLQATTPFISPANNHLKSVFEIPDLPDLSDILNHKHHQNQISFNTFTPLKTAKHQFNLLRRPNSAFSKTRSRSLLAAPLYQAPQQGYKSLISCPANSYDRLNMTQDFHNLSIVPKIDKANETMAECGTGFTKQQIIRLLSAKKTSSSKKYKHKTKRPDAKLQATLFAEHNTSNESKGLFRSYSSPDLFENRQRKTYGTLNKRRLSIMPENFLEVSGIAALDSKDSTPRVIAESSREIEGFNMPAIVLTPCKEAKINIVLQEMEKELEIKDDLKSQCIEKTETPKTNPPIIKKTNSLEKIIQRFRKIVSNENNVQEVKVKKILLPDLLSPSCSTHLENTDCMDQMFMDIDKRLDKTSRQSLGAALGVDNTFLDQFDFVD</sequence>
<name>A0ACC1CGP4_9NEOP</name>
<reference evidence="1 2" key="1">
    <citation type="journal article" date="2021" name="Front. Genet.">
        <title>Chromosome-Level Genome Assembly Reveals Significant Gene Expansion in the Toll and IMD Signaling Pathways of Dendrolimus kikuchii.</title>
        <authorList>
            <person name="Zhou J."/>
            <person name="Wu P."/>
            <person name="Xiong Z."/>
            <person name="Liu N."/>
            <person name="Zhao N."/>
            <person name="Ji M."/>
            <person name="Qiu Y."/>
            <person name="Yang B."/>
        </authorList>
    </citation>
    <scope>NUCLEOTIDE SEQUENCE [LARGE SCALE GENOMIC DNA]</scope>
    <source>
        <strain evidence="1">Ann1</strain>
    </source>
</reference>
<proteinExistence type="predicted"/>
<evidence type="ECO:0000313" key="2">
    <source>
        <dbReference type="Proteomes" id="UP000824533"/>
    </source>
</evidence>
<dbReference type="Proteomes" id="UP000824533">
    <property type="component" value="Linkage Group LG26"/>
</dbReference>
<evidence type="ECO:0000313" key="1">
    <source>
        <dbReference type="EMBL" id="KAJ0170747.1"/>
    </source>
</evidence>
<organism evidence="1 2">
    <name type="scientific">Dendrolimus kikuchii</name>
    <dbReference type="NCBI Taxonomy" id="765133"/>
    <lineage>
        <taxon>Eukaryota</taxon>
        <taxon>Metazoa</taxon>
        <taxon>Ecdysozoa</taxon>
        <taxon>Arthropoda</taxon>
        <taxon>Hexapoda</taxon>
        <taxon>Insecta</taxon>
        <taxon>Pterygota</taxon>
        <taxon>Neoptera</taxon>
        <taxon>Endopterygota</taxon>
        <taxon>Lepidoptera</taxon>
        <taxon>Glossata</taxon>
        <taxon>Ditrysia</taxon>
        <taxon>Bombycoidea</taxon>
        <taxon>Lasiocampidae</taxon>
        <taxon>Dendrolimus</taxon>
    </lineage>
</organism>
<dbReference type="EMBL" id="CM034412">
    <property type="protein sequence ID" value="KAJ0170747.1"/>
    <property type="molecule type" value="Genomic_DNA"/>
</dbReference>
<protein>
    <submittedName>
        <fullName evidence="1">Uncharacterized protein</fullName>
    </submittedName>
</protein>